<dbReference type="GO" id="GO:0051287">
    <property type="term" value="F:NAD binding"/>
    <property type="evidence" value="ECO:0007669"/>
    <property type="project" value="InterPro"/>
</dbReference>
<protein>
    <submittedName>
        <fullName evidence="5">D-isomer specific 2-hydroxyacid dehydrogenase, NAD binding domain protein</fullName>
    </submittedName>
</protein>
<dbReference type="OrthoDB" id="9805416at2"/>
<dbReference type="GO" id="GO:0016616">
    <property type="term" value="F:oxidoreductase activity, acting on the CH-OH group of donors, NAD or NADP as acceptor"/>
    <property type="evidence" value="ECO:0007669"/>
    <property type="project" value="InterPro"/>
</dbReference>
<evidence type="ECO:0000256" key="2">
    <source>
        <dbReference type="ARBA" id="ARBA00023002"/>
    </source>
</evidence>
<dbReference type="RefSeq" id="WP_007203261.1">
    <property type="nucleotide sequence ID" value="NZ_AKKV01000036.1"/>
</dbReference>
<dbReference type="PANTHER" id="PTHR42789">
    <property type="entry name" value="D-ISOMER SPECIFIC 2-HYDROXYACID DEHYDROGENASE FAMILY PROTEIN (AFU_ORTHOLOGUE AFUA_6G10090)"/>
    <property type="match status" value="1"/>
</dbReference>
<dbReference type="InterPro" id="IPR036291">
    <property type="entry name" value="NAD(P)-bd_dom_sf"/>
</dbReference>
<evidence type="ECO:0000256" key="1">
    <source>
        <dbReference type="ARBA" id="ARBA00005854"/>
    </source>
</evidence>
<keyword evidence="3" id="KW-0520">NAD</keyword>
<dbReference type="eggNOG" id="COG0111">
    <property type="taxonomic scope" value="Bacteria"/>
</dbReference>
<evidence type="ECO:0000313" key="5">
    <source>
        <dbReference type="EMBL" id="EIT84293.1"/>
    </source>
</evidence>
<dbReference type="STRING" id="1196324.A374_15943"/>
<keyword evidence="6" id="KW-1185">Reference proteome</keyword>
<dbReference type="Gene3D" id="3.40.50.720">
    <property type="entry name" value="NAD(P)-binding Rossmann-like Domain"/>
    <property type="match status" value="2"/>
</dbReference>
<dbReference type="PANTHER" id="PTHR42789:SF1">
    <property type="entry name" value="D-ISOMER SPECIFIC 2-HYDROXYACID DEHYDROGENASE FAMILY PROTEIN (AFU_ORTHOLOGUE AFUA_6G10090)"/>
    <property type="match status" value="1"/>
</dbReference>
<dbReference type="Proteomes" id="UP000004080">
    <property type="component" value="Unassembled WGS sequence"/>
</dbReference>
<comment type="caution">
    <text evidence="5">The sequence shown here is derived from an EMBL/GenBank/DDBJ whole genome shotgun (WGS) entry which is preliminary data.</text>
</comment>
<comment type="similarity">
    <text evidence="1">Belongs to the D-isomer specific 2-hydroxyacid dehydrogenase family.</text>
</comment>
<keyword evidence="2" id="KW-0560">Oxidoreductase</keyword>
<evidence type="ECO:0000313" key="6">
    <source>
        <dbReference type="Proteomes" id="UP000004080"/>
    </source>
</evidence>
<gene>
    <name evidence="5" type="ORF">A374_15943</name>
</gene>
<evidence type="ECO:0000259" key="4">
    <source>
        <dbReference type="Pfam" id="PF02826"/>
    </source>
</evidence>
<dbReference type="PATRIC" id="fig|1196324.3.peg.3261"/>
<dbReference type="CDD" id="cd12171">
    <property type="entry name" value="2-Hacid_dh_10"/>
    <property type="match status" value="1"/>
</dbReference>
<name>I8UBX3_9BACL</name>
<dbReference type="SUPFAM" id="SSF52283">
    <property type="entry name" value="Formate/glycerate dehydrogenase catalytic domain-like"/>
    <property type="match status" value="1"/>
</dbReference>
<sequence length="333" mass="36800">MKLLALCDRYIQEDVMLAGLSSLTKEGIELHVRTWQHPSLEALQHDNLRIEQHGPDAVTLPDDVYHDIEQFDVLVVHFAPVTAAILQRAQRLKMIGILRGGMENVDRQAAQTHGITLLNTPGRNAQAVAEFTLGLLLTETRNIARAHAAMKQGTWLKDFPNRSSIRELAELTVGIAGFGNIGRRLAHYLQAIGSTVLVYDDYTDEIPAPFQAVDRHTLLTKSDVITLHLRLSEHTHHFIGASELALMKPSSILINTARSGLIDEAALIHSLQTNEIQGAALDVFDAEPLPPQHPFLALPNVTLTSHLAGSTADAFINSPKQLAEMLRSRWQEC</sequence>
<dbReference type="EMBL" id="AKKV01000036">
    <property type="protein sequence ID" value="EIT84293.1"/>
    <property type="molecule type" value="Genomic_DNA"/>
</dbReference>
<dbReference type="FunFam" id="3.40.50.720:FF:000203">
    <property type="entry name" value="D-3-phosphoglycerate dehydrogenase (SerA)"/>
    <property type="match status" value="1"/>
</dbReference>
<evidence type="ECO:0000256" key="3">
    <source>
        <dbReference type="ARBA" id="ARBA00023027"/>
    </source>
</evidence>
<dbReference type="SUPFAM" id="SSF51735">
    <property type="entry name" value="NAD(P)-binding Rossmann-fold domains"/>
    <property type="match status" value="1"/>
</dbReference>
<organism evidence="5 6">
    <name type="scientific">Fictibacillus macauensis ZFHKF-1</name>
    <dbReference type="NCBI Taxonomy" id="1196324"/>
    <lineage>
        <taxon>Bacteria</taxon>
        <taxon>Bacillati</taxon>
        <taxon>Bacillota</taxon>
        <taxon>Bacilli</taxon>
        <taxon>Bacillales</taxon>
        <taxon>Fictibacillaceae</taxon>
        <taxon>Fictibacillus</taxon>
    </lineage>
</organism>
<proteinExistence type="inferred from homology"/>
<dbReference type="InterPro" id="IPR050857">
    <property type="entry name" value="D-2-hydroxyacid_DH"/>
</dbReference>
<dbReference type="Pfam" id="PF02826">
    <property type="entry name" value="2-Hacid_dh_C"/>
    <property type="match status" value="1"/>
</dbReference>
<reference evidence="5 6" key="1">
    <citation type="journal article" date="2012" name="J. Bacteriol.">
        <title>Genome of Bacillus macauensis ZFHKF-1, a Long-Chain-Forming Bacterium.</title>
        <authorList>
            <person name="Cai L."/>
            <person name="Zhang T."/>
        </authorList>
    </citation>
    <scope>NUCLEOTIDE SEQUENCE [LARGE SCALE GENOMIC DNA]</scope>
    <source>
        <strain evidence="5 6">ZFHKF-1</strain>
    </source>
</reference>
<dbReference type="InterPro" id="IPR006140">
    <property type="entry name" value="D-isomer_DH_NAD-bd"/>
</dbReference>
<dbReference type="AlphaFoldDB" id="I8UBX3"/>
<feature type="domain" description="D-isomer specific 2-hydroxyacid dehydrogenase NAD-binding" evidence="4">
    <location>
        <begin position="133"/>
        <end position="308"/>
    </location>
</feature>
<accession>I8UBX3</accession>